<dbReference type="RefSeq" id="XP_060415331.1">
    <property type="nucleotide sequence ID" value="XM_060557512.1"/>
</dbReference>
<keyword evidence="2" id="KW-1185">Reference proteome</keyword>
<gene>
    <name evidence="1" type="ORF">LY79DRAFT_549890</name>
</gene>
<sequence length="66" mass="7378">MDVLGEYHHPYALCFSGDSFRLLPHPPVSQCPHSTAFTNLSRTVPPTKPAGIYRLCQAAVLHRQVF</sequence>
<dbReference type="GeneID" id="85441752"/>
<reference evidence="1" key="1">
    <citation type="submission" date="2021-06" db="EMBL/GenBank/DDBJ databases">
        <title>Comparative genomics, transcriptomics and evolutionary studies reveal genomic signatures of adaptation to plant cell wall in hemibiotrophic fungi.</title>
        <authorList>
            <consortium name="DOE Joint Genome Institute"/>
            <person name="Baroncelli R."/>
            <person name="Diaz J.F."/>
            <person name="Benocci T."/>
            <person name="Peng M."/>
            <person name="Battaglia E."/>
            <person name="Haridas S."/>
            <person name="Andreopoulos W."/>
            <person name="Labutti K."/>
            <person name="Pangilinan J."/>
            <person name="Floch G.L."/>
            <person name="Makela M.R."/>
            <person name="Henrissat B."/>
            <person name="Grigoriev I.V."/>
            <person name="Crouch J.A."/>
            <person name="De Vries R.P."/>
            <person name="Sukno S.A."/>
            <person name="Thon M.R."/>
        </authorList>
    </citation>
    <scope>NUCLEOTIDE SEQUENCE</scope>
    <source>
        <strain evidence="1">CBS 125086</strain>
    </source>
</reference>
<dbReference type="Proteomes" id="UP001230504">
    <property type="component" value="Unassembled WGS sequence"/>
</dbReference>
<dbReference type="EMBL" id="JAHLJV010000021">
    <property type="protein sequence ID" value="KAK1594110.1"/>
    <property type="molecule type" value="Genomic_DNA"/>
</dbReference>
<dbReference type="AlphaFoldDB" id="A0AAD8V774"/>
<protein>
    <submittedName>
        <fullName evidence="1">Uncharacterized protein</fullName>
    </submittedName>
</protein>
<comment type="caution">
    <text evidence="1">The sequence shown here is derived from an EMBL/GenBank/DDBJ whole genome shotgun (WGS) entry which is preliminary data.</text>
</comment>
<accession>A0AAD8V774</accession>
<evidence type="ECO:0000313" key="2">
    <source>
        <dbReference type="Proteomes" id="UP001230504"/>
    </source>
</evidence>
<name>A0AAD8V774_9PEZI</name>
<evidence type="ECO:0000313" key="1">
    <source>
        <dbReference type="EMBL" id="KAK1594110.1"/>
    </source>
</evidence>
<organism evidence="1 2">
    <name type="scientific">Colletotrichum navitas</name>
    <dbReference type="NCBI Taxonomy" id="681940"/>
    <lineage>
        <taxon>Eukaryota</taxon>
        <taxon>Fungi</taxon>
        <taxon>Dikarya</taxon>
        <taxon>Ascomycota</taxon>
        <taxon>Pezizomycotina</taxon>
        <taxon>Sordariomycetes</taxon>
        <taxon>Hypocreomycetidae</taxon>
        <taxon>Glomerellales</taxon>
        <taxon>Glomerellaceae</taxon>
        <taxon>Colletotrichum</taxon>
        <taxon>Colletotrichum graminicola species complex</taxon>
    </lineage>
</organism>
<proteinExistence type="predicted"/>